<evidence type="ECO:0000313" key="2">
    <source>
        <dbReference type="Proteomes" id="UP000000792"/>
    </source>
</evidence>
<dbReference type="STRING" id="436308.Nmar_0708"/>
<dbReference type="AlphaFoldDB" id="A9A4B5"/>
<protein>
    <submittedName>
        <fullName evidence="1">Uncharacterized protein</fullName>
    </submittedName>
</protein>
<dbReference type="Proteomes" id="UP000000792">
    <property type="component" value="Chromosome"/>
</dbReference>
<dbReference type="HOGENOM" id="CLU_2475840_0_0_2"/>
<dbReference type="eggNOG" id="arCOG10534">
    <property type="taxonomic scope" value="Archaea"/>
</dbReference>
<accession>A9A4B5</accession>
<gene>
    <name evidence="1" type="ordered locus">Nmar_0708</name>
</gene>
<reference evidence="1 2" key="1">
    <citation type="journal article" date="2010" name="Proc. Natl. Acad. Sci. U.S.A.">
        <title>Nitrosopumilus maritimus genome reveals unique mechanisms for nitrification and autotrophy in globally distributed marine crenarchaea.</title>
        <authorList>
            <person name="Walker C.B."/>
            <person name="de la Torre J.R."/>
            <person name="Klotz M.G."/>
            <person name="Urakawa H."/>
            <person name="Pinel N."/>
            <person name="Arp D.J."/>
            <person name="Brochier-Armanet C."/>
            <person name="Chain P.S."/>
            <person name="Chan P.P."/>
            <person name="Gollabgir A."/>
            <person name="Hemp J."/>
            <person name="Hugler M."/>
            <person name="Karr E.A."/>
            <person name="Konneke M."/>
            <person name="Shin M."/>
            <person name="Lawton T.J."/>
            <person name="Lowe T."/>
            <person name="Martens-Habbena W."/>
            <person name="Sayavedra-Soto L.A."/>
            <person name="Lang D."/>
            <person name="Sievert S.M."/>
            <person name="Rosenzweig A.C."/>
            <person name="Manning G."/>
            <person name="Stahl D.A."/>
        </authorList>
    </citation>
    <scope>NUCLEOTIDE SEQUENCE [LARGE SCALE GENOMIC DNA]</scope>
    <source>
        <strain evidence="1 2">SCM1</strain>
    </source>
</reference>
<dbReference type="EnsemblBacteria" id="ABX12604">
    <property type="protein sequence ID" value="ABX12604"/>
    <property type="gene ID" value="Nmar_0708"/>
</dbReference>
<dbReference type="EMBL" id="CP000866">
    <property type="protein sequence ID" value="ABX12604.1"/>
    <property type="molecule type" value="Genomic_DNA"/>
</dbReference>
<proteinExistence type="predicted"/>
<dbReference type="InParanoid" id="A9A4B5"/>
<evidence type="ECO:0000313" key="1">
    <source>
        <dbReference type="EMBL" id="ABX12604.1"/>
    </source>
</evidence>
<keyword evidence="2" id="KW-1185">Reference proteome</keyword>
<organism evidence="1 2">
    <name type="scientific">Nitrosopumilus maritimus (strain SCM1)</name>
    <dbReference type="NCBI Taxonomy" id="436308"/>
    <lineage>
        <taxon>Archaea</taxon>
        <taxon>Nitrososphaerota</taxon>
        <taxon>Nitrososphaeria</taxon>
        <taxon>Nitrosopumilales</taxon>
        <taxon>Nitrosopumilaceae</taxon>
        <taxon>Nitrosopumilus</taxon>
    </lineage>
</organism>
<dbReference type="KEGG" id="nmr:Nmar_0708"/>
<sequence>MNKMSKIVFPPHLEDKIFEIKYDSNTVSKITSYFPFSDSEKQEITSIVNVDFLEFHSIFTDTVSDEEWNRTKDQIKKRFNDELFNIDKKS</sequence>
<name>A9A4B5_NITMS</name>